<dbReference type="InterPro" id="IPR036390">
    <property type="entry name" value="WH_DNA-bd_sf"/>
</dbReference>
<evidence type="ECO:0000256" key="2">
    <source>
        <dbReference type="ARBA" id="ARBA00023125"/>
    </source>
</evidence>
<keyword evidence="6" id="KW-1185">Reference proteome</keyword>
<evidence type="ECO:0000256" key="1">
    <source>
        <dbReference type="ARBA" id="ARBA00023015"/>
    </source>
</evidence>
<dbReference type="SUPFAM" id="SSF46785">
    <property type="entry name" value="Winged helix' DNA-binding domain"/>
    <property type="match status" value="1"/>
</dbReference>
<dbReference type="PRINTS" id="PR00598">
    <property type="entry name" value="HTHMARR"/>
</dbReference>
<comment type="caution">
    <text evidence="5">The sequence shown here is derived from an EMBL/GenBank/DDBJ whole genome shotgun (WGS) entry which is preliminary data.</text>
</comment>
<reference evidence="5 6" key="1">
    <citation type="submission" date="2020-07" db="EMBL/GenBank/DDBJ databases">
        <authorList>
            <person name="Feng H."/>
        </authorList>
    </citation>
    <scope>NUCLEOTIDE SEQUENCE [LARGE SCALE GENOMIC DNA]</scope>
    <source>
        <strain evidence="6">s-11</strain>
    </source>
</reference>
<feature type="domain" description="HTH marR-type" evidence="4">
    <location>
        <begin position="7"/>
        <end position="139"/>
    </location>
</feature>
<keyword evidence="2" id="KW-0238">DNA-binding</keyword>
<dbReference type="PANTHER" id="PTHR42756">
    <property type="entry name" value="TRANSCRIPTIONAL REGULATOR, MARR"/>
    <property type="match status" value="1"/>
</dbReference>
<name>A0A7W2AGZ5_9BACL</name>
<evidence type="ECO:0000313" key="5">
    <source>
        <dbReference type="EMBL" id="MBA4541650.1"/>
    </source>
</evidence>
<evidence type="ECO:0000313" key="6">
    <source>
        <dbReference type="Proteomes" id="UP000530514"/>
    </source>
</evidence>
<dbReference type="OrthoDB" id="49580at2"/>
<proteinExistence type="predicted"/>
<dbReference type="SMART" id="SM00347">
    <property type="entry name" value="HTH_MARR"/>
    <property type="match status" value="1"/>
</dbReference>
<protein>
    <submittedName>
        <fullName evidence="5">MarR family transcriptional regulator</fullName>
    </submittedName>
</protein>
<evidence type="ECO:0000256" key="3">
    <source>
        <dbReference type="ARBA" id="ARBA00023163"/>
    </source>
</evidence>
<organism evidence="5 6">
    <name type="scientific">Thermoactinomyces daqus</name>
    <dbReference type="NCBI Taxonomy" id="1329516"/>
    <lineage>
        <taxon>Bacteria</taxon>
        <taxon>Bacillati</taxon>
        <taxon>Bacillota</taxon>
        <taxon>Bacilli</taxon>
        <taxon>Bacillales</taxon>
        <taxon>Thermoactinomycetaceae</taxon>
        <taxon>Thermoactinomyces</taxon>
    </lineage>
</organism>
<dbReference type="EMBL" id="JACEIP010000002">
    <property type="protein sequence ID" value="MBA4541650.1"/>
    <property type="molecule type" value="Genomic_DNA"/>
</dbReference>
<dbReference type="GO" id="GO:0003700">
    <property type="term" value="F:DNA-binding transcription factor activity"/>
    <property type="evidence" value="ECO:0007669"/>
    <property type="project" value="InterPro"/>
</dbReference>
<keyword evidence="3" id="KW-0804">Transcription</keyword>
<dbReference type="AlphaFoldDB" id="A0A7W2AGZ5"/>
<dbReference type="PROSITE" id="PS50995">
    <property type="entry name" value="HTH_MARR_2"/>
    <property type="match status" value="1"/>
</dbReference>
<dbReference type="GO" id="GO:0003677">
    <property type="term" value="F:DNA binding"/>
    <property type="evidence" value="ECO:0007669"/>
    <property type="project" value="UniProtKB-KW"/>
</dbReference>
<sequence length="147" mass="17245">MVSDEQIQELINAMHSCFQAYRKILQEELKTCHLTIPQARVIQVLREDGRQSFGELSKKLETSTSSITGIVDRLEKSGWVKRERDEHDRRIVWISLTEKDQEMFQQFSSNQIRQLRRYVDRLKPKEVASLTDTLLKLATIIESEPNL</sequence>
<evidence type="ECO:0000259" key="4">
    <source>
        <dbReference type="PROSITE" id="PS50995"/>
    </source>
</evidence>
<dbReference type="RefSeq" id="WP_052154201.1">
    <property type="nucleotide sequence ID" value="NZ_JACEIP010000002.1"/>
</dbReference>
<dbReference type="InterPro" id="IPR000835">
    <property type="entry name" value="HTH_MarR-typ"/>
</dbReference>
<dbReference type="Gene3D" id="1.10.10.10">
    <property type="entry name" value="Winged helix-like DNA-binding domain superfamily/Winged helix DNA-binding domain"/>
    <property type="match status" value="1"/>
</dbReference>
<keyword evidence="1" id="KW-0805">Transcription regulation</keyword>
<dbReference type="Pfam" id="PF01047">
    <property type="entry name" value="MarR"/>
    <property type="match status" value="1"/>
</dbReference>
<dbReference type="InterPro" id="IPR036388">
    <property type="entry name" value="WH-like_DNA-bd_sf"/>
</dbReference>
<gene>
    <name evidence="5" type="ORF">H1164_01850</name>
</gene>
<accession>A0A7W2AGZ5</accession>
<dbReference type="Proteomes" id="UP000530514">
    <property type="component" value="Unassembled WGS sequence"/>
</dbReference>
<dbReference type="PANTHER" id="PTHR42756:SF1">
    <property type="entry name" value="TRANSCRIPTIONAL REPRESSOR OF EMRAB OPERON"/>
    <property type="match status" value="1"/>
</dbReference>